<keyword evidence="2" id="KW-1133">Transmembrane helix</keyword>
<dbReference type="EMBL" id="FQYO01000002">
    <property type="protein sequence ID" value="SHI63283.1"/>
    <property type="molecule type" value="Genomic_DNA"/>
</dbReference>
<evidence type="ECO:0000256" key="1">
    <source>
        <dbReference type="SAM" id="MobiDB-lite"/>
    </source>
</evidence>
<sequence length="52" mass="5528">MNVLAFLIPISVTLGLAGLVAFVWALRSGQYEDPAGDQARALSSDRDDRPGP</sequence>
<feature type="transmembrane region" description="Helical" evidence="2">
    <location>
        <begin position="6"/>
        <end position="26"/>
    </location>
</feature>
<feature type="compositionally biased region" description="Basic and acidic residues" evidence="1">
    <location>
        <begin position="43"/>
        <end position="52"/>
    </location>
</feature>
<gene>
    <name evidence="3" type="ORF">SAMN05444417_1314</name>
</gene>
<dbReference type="AlphaFoldDB" id="A0A1M6CQX6"/>
<dbReference type="STRING" id="1447782.SAMN05444417_1314"/>
<reference evidence="3 4" key="1">
    <citation type="submission" date="2016-11" db="EMBL/GenBank/DDBJ databases">
        <authorList>
            <person name="Jaros S."/>
            <person name="Januszkiewicz K."/>
            <person name="Wedrychowicz H."/>
        </authorList>
    </citation>
    <scope>NUCLEOTIDE SEQUENCE [LARGE SCALE GENOMIC DNA]</scope>
    <source>
        <strain evidence="3 4">DSM 100565</strain>
    </source>
</reference>
<keyword evidence="4" id="KW-1185">Reference proteome</keyword>
<accession>A0A1M6CQX6</accession>
<dbReference type="NCBIfam" id="TIGR00847">
    <property type="entry name" value="ccoS"/>
    <property type="match status" value="1"/>
</dbReference>
<keyword evidence="2" id="KW-0472">Membrane</keyword>
<evidence type="ECO:0000313" key="3">
    <source>
        <dbReference type="EMBL" id="SHI63283.1"/>
    </source>
</evidence>
<dbReference type="OrthoDB" id="9802763at2"/>
<proteinExistence type="predicted"/>
<feature type="region of interest" description="Disordered" evidence="1">
    <location>
        <begin position="33"/>
        <end position="52"/>
    </location>
</feature>
<name>A0A1M6CQX6_9RHOB</name>
<organism evidence="3 4">
    <name type="scientific">Wenxinia saemankumensis</name>
    <dbReference type="NCBI Taxonomy" id="1447782"/>
    <lineage>
        <taxon>Bacteria</taxon>
        <taxon>Pseudomonadati</taxon>
        <taxon>Pseudomonadota</taxon>
        <taxon>Alphaproteobacteria</taxon>
        <taxon>Rhodobacterales</taxon>
        <taxon>Roseobacteraceae</taxon>
        <taxon>Wenxinia</taxon>
    </lineage>
</organism>
<dbReference type="Pfam" id="PF03597">
    <property type="entry name" value="FixS"/>
    <property type="match status" value="1"/>
</dbReference>
<evidence type="ECO:0000256" key="2">
    <source>
        <dbReference type="SAM" id="Phobius"/>
    </source>
</evidence>
<evidence type="ECO:0000313" key="4">
    <source>
        <dbReference type="Proteomes" id="UP000184292"/>
    </source>
</evidence>
<dbReference type="Proteomes" id="UP000184292">
    <property type="component" value="Unassembled WGS sequence"/>
</dbReference>
<dbReference type="RefSeq" id="WP_073327109.1">
    <property type="nucleotide sequence ID" value="NZ_FQYO01000002.1"/>
</dbReference>
<keyword evidence="2" id="KW-0812">Transmembrane</keyword>
<dbReference type="InterPro" id="IPR004714">
    <property type="entry name" value="Cyt_oxidase_maturation_cbb3"/>
</dbReference>
<protein>
    <submittedName>
        <fullName evidence="3">Cytochrome oxidase maturation protein, cbb3-type</fullName>
    </submittedName>
</protein>